<proteinExistence type="predicted"/>
<keyword evidence="1" id="KW-0472">Membrane</keyword>
<keyword evidence="1" id="KW-0812">Transmembrane</keyword>
<evidence type="ECO:0000313" key="3">
    <source>
        <dbReference type="Proteomes" id="UP001152300"/>
    </source>
</evidence>
<dbReference type="Proteomes" id="UP001152300">
    <property type="component" value="Unassembled WGS sequence"/>
</dbReference>
<protein>
    <submittedName>
        <fullName evidence="2">Uncharacterized protein</fullName>
    </submittedName>
</protein>
<dbReference type="EMBL" id="JAPEIS010000001">
    <property type="protein sequence ID" value="KAJ8069951.1"/>
    <property type="molecule type" value="Genomic_DNA"/>
</dbReference>
<feature type="transmembrane region" description="Helical" evidence="1">
    <location>
        <begin position="6"/>
        <end position="27"/>
    </location>
</feature>
<evidence type="ECO:0000256" key="1">
    <source>
        <dbReference type="SAM" id="Phobius"/>
    </source>
</evidence>
<sequence>MNSLTLTLIIAAICIAIPILILIAWLCGWRNPSQQHKDALMMQMGGSRWPSDRSAGVRAPEQLERQYGVWV</sequence>
<gene>
    <name evidence="2" type="ORF">OCU04_000357</name>
</gene>
<keyword evidence="3" id="KW-1185">Reference proteome</keyword>
<organism evidence="2 3">
    <name type="scientific">Sclerotinia nivalis</name>
    <dbReference type="NCBI Taxonomy" id="352851"/>
    <lineage>
        <taxon>Eukaryota</taxon>
        <taxon>Fungi</taxon>
        <taxon>Dikarya</taxon>
        <taxon>Ascomycota</taxon>
        <taxon>Pezizomycotina</taxon>
        <taxon>Leotiomycetes</taxon>
        <taxon>Helotiales</taxon>
        <taxon>Sclerotiniaceae</taxon>
        <taxon>Sclerotinia</taxon>
    </lineage>
</organism>
<keyword evidence="1" id="KW-1133">Transmembrane helix</keyword>
<evidence type="ECO:0000313" key="2">
    <source>
        <dbReference type="EMBL" id="KAJ8069951.1"/>
    </source>
</evidence>
<name>A0A9X0AVY2_9HELO</name>
<comment type="caution">
    <text evidence="2">The sequence shown here is derived from an EMBL/GenBank/DDBJ whole genome shotgun (WGS) entry which is preliminary data.</text>
</comment>
<dbReference type="AlphaFoldDB" id="A0A9X0AVY2"/>
<accession>A0A9X0AVY2</accession>
<reference evidence="2" key="1">
    <citation type="submission" date="2022-11" db="EMBL/GenBank/DDBJ databases">
        <title>Genome Resource of Sclerotinia nivalis Strain SnTB1, a Plant Pathogen Isolated from American Ginseng.</title>
        <authorList>
            <person name="Fan S."/>
        </authorList>
    </citation>
    <scope>NUCLEOTIDE SEQUENCE</scope>
    <source>
        <strain evidence="2">SnTB1</strain>
    </source>
</reference>